<accession>A0A380EFF7</accession>
<reference evidence="1 2" key="1">
    <citation type="submission" date="2018-06" db="EMBL/GenBank/DDBJ databases">
        <authorList>
            <consortium name="Pathogen Informatics"/>
            <person name="Doyle S."/>
        </authorList>
    </citation>
    <scope>NUCLEOTIDE SEQUENCE [LARGE SCALE GENOMIC DNA]</scope>
    <source>
        <strain evidence="1 2">NCTC10702</strain>
    </source>
</reference>
<proteinExistence type="predicted"/>
<dbReference type="EMBL" id="UHBY01000003">
    <property type="protein sequence ID" value="SUL33459.1"/>
    <property type="molecule type" value="Genomic_DNA"/>
</dbReference>
<name>A0A380EFF7_STAAU</name>
<evidence type="ECO:0000313" key="1">
    <source>
        <dbReference type="EMBL" id="SUL33459.1"/>
    </source>
</evidence>
<dbReference type="AlphaFoldDB" id="A0A380EFF7"/>
<dbReference type="Proteomes" id="UP000254116">
    <property type="component" value="Unassembled WGS sequence"/>
</dbReference>
<gene>
    <name evidence="1" type="ORF">NCTC10702_01336</name>
</gene>
<sequence>MKVYRCSYPGAGKKAAEWVKKTMRYKSSLSSYIKFEQQKFTYCTKIIYQAYKFGVSEKSVKSYGLHIISPYAIKDNFIDPYKLRLVKAY</sequence>
<evidence type="ECO:0000313" key="2">
    <source>
        <dbReference type="Proteomes" id="UP000254116"/>
    </source>
</evidence>
<protein>
    <submittedName>
        <fullName evidence="1">Uncharacterized protein</fullName>
    </submittedName>
</protein>
<organism evidence="1 2">
    <name type="scientific">Staphylococcus aureus</name>
    <dbReference type="NCBI Taxonomy" id="1280"/>
    <lineage>
        <taxon>Bacteria</taxon>
        <taxon>Bacillati</taxon>
        <taxon>Bacillota</taxon>
        <taxon>Bacilli</taxon>
        <taxon>Bacillales</taxon>
        <taxon>Staphylococcaceae</taxon>
        <taxon>Staphylococcus</taxon>
    </lineage>
</organism>